<sequence length="501" mass="53141">MDDDQSYLAVRSGDARFDGMVFVGVTSTGIYCRPSCPAVTPKRENAVFFPSAAAAQGAGFRACKRCRPDATPGSPEWNARADVVGRAMRMITDGAVDRGGVAGLSAALGYSERQLQRLLTTELGAGPLALARAQRAQTARVLLETTALPMADAAFAAGFASIRQFNDTIREIFACTPTELRERSARRDGPARPLTVGHPDTGPLAGTISLRLPYRAPYDLEHTFGFLGARAVPGVEEATRNGYRRVLRLPHGTGIAELAPGDGAGYVWCRLRLGELRDLGTAVQRCRRLLDLDADPQAVAEVLEADTFLGPLVAAAPGLRSPGHVDPEELAMRAIIGQQISVAAARTVAGRLVARFGKPLDVPVSGPGGGLTHVFPLAETLAEADPRELPMPRGRSQALVALASALASGDIDLGPGADRDASAEGLRRLPGIGPWTADYIRMRALGDPDVFLPTDLGVRHALERLGHPGDGRSAATTAQAWRPWRSYASHHLWASNARAAL</sequence>
<dbReference type="PANTHER" id="PTHR43003">
    <property type="entry name" value="DNA-3-METHYLADENINE GLYCOSYLASE"/>
    <property type="match status" value="1"/>
</dbReference>
<dbReference type="EC" id="3.2.2.21" evidence="3"/>
<evidence type="ECO:0000313" key="17">
    <source>
        <dbReference type="Proteomes" id="UP001501585"/>
    </source>
</evidence>
<feature type="region of interest" description="Disordered" evidence="14">
    <location>
        <begin position="181"/>
        <end position="200"/>
    </location>
</feature>
<evidence type="ECO:0000256" key="14">
    <source>
        <dbReference type="SAM" id="MobiDB-lite"/>
    </source>
</evidence>
<dbReference type="Gene3D" id="1.10.1670.10">
    <property type="entry name" value="Helix-hairpin-Helix base-excision DNA repair enzymes (C-terminal)"/>
    <property type="match status" value="1"/>
</dbReference>
<evidence type="ECO:0000256" key="6">
    <source>
        <dbReference type="ARBA" id="ARBA00022723"/>
    </source>
</evidence>
<dbReference type="Gene3D" id="1.10.10.60">
    <property type="entry name" value="Homeodomain-like"/>
    <property type="match status" value="1"/>
</dbReference>
<dbReference type="Pfam" id="PF00730">
    <property type="entry name" value="HhH-GPD"/>
    <property type="match status" value="1"/>
</dbReference>
<dbReference type="Gene3D" id="1.10.340.30">
    <property type="entry name" value="Hypothetical protein, domain 2"/>
    <property type="match status" value="1"/>
</dbReference>
<dbReference type="InterPro" id="IPR003265">
    <property type="entry name" value="HhH-GPD_domain"/>
</dbReference>
<dbReference type="InterPro" id="IPR037046">
    <property type="entry name" value="AlkA_N_sf"/>
</dbReference>
<evidence type="ECO:0000313" key="16">
    <source>
        <dbReference type="EMBL" id="GAA2015216.1"/>
    </source>
</evidence>
<keyword evidence="13" id="KW-0234">DNA repair</keyword>
<feature type="domain" description="HTH araC/xylS-type" evidence="15">
    <location>
        <begin position="85"/>
        <end position="183"/>
    </location>
</feature>
<dbReference type="Pfam" id="PF02805">
    <property type="entry name" value="Ada_Zn_binding"/>
    <property type="match status" value="1"/>
</dbReference>
<comment type="caution">
    <text evidence="16">The sequence shown here is derived from an EMBL/GenBank/DDBJ whole genome shotgun (WGS) entry which is preliminary data.</text>
</comment>
<evidence type="ECO:0000256" key="5">
    <source>
        <dbReference type="ARBA" id="ARBA00022679"/>
    </source>
</evidence>
<comment type="catalytic activity">
    <reaction evidence="1">
        <text>Hydrolysis of alkylated DNA, releasing 3-methyladenine, 3-methylguanine, 7-methylguanine and 7-methyladenine.</text>
        <dbReference type="EC" id="3.2.2.21"/>
    </reaction>
</comment>
<dbReference type="EMBL" id="BAAAPC010000029">
    <property type="protein sequence ID" value="GAA2015216.1"/>
    <property type="molecule type" value="Genomic_DNA"/>
</dbReference>
<keyword evidence="4" id="KW-0489">Methyltransferase</keyword>
<keyword evidence="17" id="KW-1185">Reference proteome</keyword>
<dbReference type="SMART" id="SM00342">
    <property type="entry name" value="HTH_ARAC"/>
    <property type="match status" value="1"/>
</dbReference>
<keyword evidence="7" id="KW-0227">DNA damage</keyword>
<feature type="compositionally biased region" description="Basic and acidic residues" evidence="14">
    <location>
        <begin position="181"/>
        <end position="190"/>
    </location>
</feature>
<evidence type="ECO:0000256" key="1">
    <source>
        <dbReference type="ARBA" id="ARBA00000086"/>
    </source>
</evidence>
<dbReference type="InterPro" id="IPR010316">
    <property type="entry name" value="AlkA_N"/>
</dbReference>
<evidence type="ECO:0000256" key="12">
    <source>
        <dbReference type="ARBA" id="ARBA00023163"/>
    </source>
</evidence>
<evidence type="ECO:0000256" key="3">
    <source>
        <dbReference type="ARBA" id="ARBA00012000"/>
    </source>
</evidence>
<dbReference type="CDD" id="cd00056">
    <property type="entry name" value="ENDO3c"/>
    <property type="match status" value="1"/>
</dbReference>
<accession>A0ABP5F2Q7</accession>
<keyword evidence="9" id="KW-0805">Transcription regulation</keyword>
<dbReference type="InterPro" id="IPR018060">
    <property type="entry name" value="HTH_AraC"/>
</dbReference>
<dbReference type="Proteomes" id="UP001501585">
    <property type="component" value="Unassembled WGS sequence"/>
</dbReference>
<dbReference type="PROSITE" id="PS01124">
    <property type="entry name" value="HTH_ARAC_FAMILY_2"/>
    <property type="match status" value="1"/>
</dbReference>
<dbReference type="SUPFAM" id="SSF55945">
    <property type="entry name" value="TATA-box binding protein-like"/>
    <property type="match status" value="1"/>
</dbReference>
<evidence type="ECO:0000259" key="15">
    <source>
        <dbReference type="PROSITE" id="PS01124"/>
    </source>
</evidence>
<comment type="cofactor">
    <cofactor evidence="2">
        <name>Zn(2+)</name>
        <dbReference type="ChEBI" id="CHEBI:29105"/>
    </cofactor>
</comment>
<evidence type="ECO:0000256" key="2">
    <source>
        <dbReference type="ARBA" id="ARBA00001947"/>
    </source>
</evidence>
<organism evidence="16 17">
    <name type="scientific">Nocardiopsis rhodophaea</name>
    <dbReference type="NCBI Taxonomy" id="280238"/>
    <lineage>
        <taxon>Bacteria</taxon>
        <taxon>Bacillati</taxon>
        <taxon>Actinomycetota</taxon>
        <taxon>Actinomycetes</taxon>
        <taxon>Streptosporangiales</taxon>
        <taxon>Nocardiopsidaceae</taxon>
        <taxon>Nocardiopsis</taxon>
    </lineage>
</organism>
<proteinExistence type="predicted"/>
<keyword evidence="10" id="KW-0238">DNA-binding</keyword>
<dbReference type="RefSeq" id="WP_344108235.1">
    <property type="nucleotide sequence ID" value="NZ_BAAAPC010000029.1"/>
</dbReference>
<dbReference type="PANTHER" id="PTHR43003:SF13">
    <property type="entry name" value="DNA-3-METHYLADENINE GLYCOSYLASE 2"/>
    <property type="match status" value="1"/>
</dbReference>
<keyword evidence="12" id="KW-0804">Transcription</keyword>
<evidence type="ECO:0000256" key="7">
    <source>
        <dbReference type="ARBA" id="ARBA00022763"/>
    </source>
</evidence>
<dbReference type="InterPro" id="IPR035451">
    <property type="entry name" value="Ada-like_dom_sf"/>
</dbReference>
<reference evidence="17" key="1">
    <citation type="journal article" date="2019" name="Int. J. Syst. Evol. Microbiol.">
        <title>The Global Catalogue of Microorganisms (GCM) 10K type strain sequencing project: providing services to taxonomists for standard genome sequencing and annotation.</title>
        <authorList>
            <consortium name="The Broad Institute Genomics Platform"/>
            <consortium name="The Broad Institute Genome Sequencing Center for Infectious Disease"/>
            <person name="Wu L."/>
            <person name="Ma J."/>
        </authorList>
    </citation>
    <scope>NUCLEOTIDE SEQUENCE [LARGE SCALE GENOMIC DNA]</scope>
    <source>
        <strain evidence="17">JCM 15313</strain>
    </source>
</reference>
<dbReference type="SUPFAM" id="SSF48150">
    <property type="entry name" value="DNA-glycosylase"/>
    <property type="match status" value="1"/>
</dbReference>
<dbReference type="InterPro" id="IPR004026">
    <property type="entry name" value="Ada_DNA_repair_Zn-bd"/>
</dbReference>
<evidence type="ECO:0000256" key="13">
    <source>
        <dbReference type="ARBA" id="ARBA00023204"/>
    </source>
</evidence>
<keyword evidence="8" id="KW-0862">Zinc</keyword>
<dbReference type="InterPro" id="IPR009057">
    <property type="entry name" value="Homeodomain-like_sf"/>
</dbReference>
<dbReference type="SMART" id="SM01009">
    <property type="entry name" value="AlkA_N"/>
    <property type="match status" value="1"/>
</dbReference>
<evidence type="ECO:0000256" key="9">
    <source>
        <dbReference type="ARBA" id="ARBA00023015"/>
    </source>
</evidence>
<dbReference type="InterPro" id="IPR023170">
    <property type="entry name" value="HhH_base_excis_C"/>
</dbReference>
<dbReference type="PROSITE" id="PS00041">
    <property type="entry name" value="HTH_ARAC_FAMILY_1"/>
    <property type="match status" value="1"/>
</dbReference>
<keyword evidence="11" id="KW-0010">Activator</keyword>
<dbReference type="Pfam" id="PF12833">
    <property type="entry name" value="HTH_18"/>
    <property type="match status" value="1"/>
</dbReference>
<dbReference type="Gene3D" id="3.40.10.10">
    <property type="entry name" value="DNA Methylphosphotriester Repair Domain"/>
    <property type="match status" value="1"/>
</dbReference>
<dbReference type="SMART" id="SM00478">
    <property type="entry name" value="ENDO3c"/>
    <property type="match status" value="1"/>
</dbReference>
<name>A0ABP5F2Q7_9ACTN</name>
<keyword evidence="5" id="KW-0808">Transferase</keyword>
<dbReference type="InterPro" id="IPR018062">
    <property type="entry name" value="HTH_AraC-typ_CS"/>
</dbReference>
<gene>
    <name evidence="16" type="ORF">GCM10009799_49320</name>
</gene>
<dbReference type="Pfam" id="PF06029">
    <property type="entry name" value="AlkA_N"/>
    <property type="match status" value="1"/>
</dbReference>
<dbReference type="SUPFAM" id="SSF46689">
    <property type="entry name" value="Homeodomain-like"/>
    <property type="match status" value="1"/>
</dbReference>
<dbReference type="InterPro" id="IPR051912">
    <property type="entry name" value="Alkylbase_DNA_Glycosylase/TA"/>
</dbReference>
<evidence type="ECO:0000256" key="4">
    <source>
        <dbReference type="ARBA" id="ARBA00022603"/>
    </source>
</evidence>
<keyword evidence="6" id="KW-0479">Metal-binding</keyword>
<dbReference type="Gene3D" id="3.30.310.20">
    <property type="entry name" value="DNA-3-methyladenine glycosylase AlkA, N-terminal domain"/>
    <property type="match status" value="1"/>
</dbReference>
<evidence type="ECO:0000256" key="11">
    <source>
        <dbReference type="ARBA" id="ARBA00023159"/>
    </source>
</evidence>
<evidence type="ECO:0000256" key="8">
    <source>
        <dbReference type="ARBA" id="ARBA00022833"/>
    </source>
</evidence>
<evidence type="ECO:0000256" key="10">
    <source>
        <dbReference type="ARBA" id="ARBA00023125"/>
    </source>
</evidence>
<protein>
    <recommendedName>
        <fullName evidence="3">DNA-3-methyladenine glycosylase II</fullName>
        <ecNumber evidence="3">3.2.2.21</ecNumber>
    </recommendedName>
</protein>
<dbReference type="InterPro" id="IPR011257">
    <property type="entry name" value="DNA_glycosylase"/>
</dbReference>
<dbReference type="SUPFAM" id="SSF57884">
    <property type="entry name" value="Ada DNA repair protein, N-terminal domain (N-Ada 10)"/>
    <property type="match status" value="1"/>
</dbReference>